<dbReference type="InterPro" id="IPR019201">
    <property type="entry name" value="DUF2065"/>
</dbReference>
<keyword evidence="1" id="KW-0472">Membrane</keyword>
<keyword evidence="1" id="KW-0812">Transmembrane</keyword>
<dbReference type="EMBL" id="BAABBP010000012">
    <property type="protein sequence ID" value="GAA3993853.1"/>
    <property type="molecule type" value="Genomic_DNA"/>
</dbReference>
<evidence type="ECO:0000313" key="3">
    <source>
        <dbReference type="Proteomes" id="UP001501627"/>
    </source>
</evidence>
<gene>
    <name evidence="2" type="ORF">GCM10022279_16710</name>
</gene>
<accession>A0ABP7R856</accession>
<evidence type="ECO:0000256" key="1">
    <source>
        <dbReference type="SAM" id="Phobius"/>
    </source>
</evidence>
<dbReference type="RefSeq" id="WP_103043841.1">
    <property type="nucleotide sequence ID" value="NZ_BAABBP010000012.1"/>
</dbReference>
<organism evidence="2 3">
    <name type="scientific">Comamonas faecalis</name>
    <dbReference type="NCBI Taxonomy" id="1387849"/>
    <lineage>
        <taxon>Bacteria</taxon>
        <taxon>Pseudomonadati</taxon>
        <taxon>Pseudomonadota</taxon>
        <taxon>Betaproteobacteria</taxon>
        <taxon>Burkholderiales</taxon>
        <taxon>Comamonadaceae</taxon>
        <taxon>Comamonas</taxon>
    </lineage>
</organism>
<keyword evidence="3" id="KW-1185">Reference proteome</keyword>
<name>A0ABP7R856_9BURK</name>
<dbReference type="PANTHER" id="PTHR38602">
    <property type="entry name" value="INNER MEMBRANE PROTEIN-RELATED"/>
    <property type="match status" value="1"/>
</dbReference>
<dbReference type="Pfam" id="PF09838">
    <property type="entry name" value="DUF2065"/>
    <property type="match status" value="1"/>
</dbReference>
<proteinExistence type="predicted"/>
<comment type="caution">
    <text evidence="2">The sequence shown here is derived from an EMBL/GenBank/DDBJ whole genome shotgun (WGS) entry which is preliminary data.</text>
</comment>
<reference evidence="3" key="1">
    <citation type="journal article" date="2019" name="Int. J. Syst. Evol. Microbiol.">
        <title>The Global Catalogue of Microorganisms (GCM) 10K type strain sequencing project: providing services to taxonomists for standard genome sequencing and annotation.</title>
        <authorList>
            <consortium name="The Broad Institute Genomics Platform"/>
            <consortium name="The Broad Institute Genome Sequencing Center for Infectious Disease"/>
            <person name="Wu L."/>
            <person name="Ma J."/>
        </authorList>
    </citation>
    <scope>NUCLEOTIDE SEQUENCE [LARGE SCALE GENOMIC DNA]</scope>
    <source>
        <strain evidence="3">JCM 17561</strain>
    </source>
</reference>
<evidence type="ECO:0000313" key="2">
    <source>
        <dbReference type="EMBL" id="GAA3993853.1"/>
    </source>
</evidence>
<dbReference type="Proteomes" id="UP001501627">
    <property type="component" value="Unassembled WGS sequence"/>
</dbReference>
<protein>
    <submittedName>
        <fullName evidence="2">DUF2065 domain-containing protein</fullName>
    </submittedName>
</protein>
<sequence length="64" mass="7050">MPPIDSWWSALAMVLVIEGLLPFAAPAGWRRMFAQLLQLRDGQIRFVGLASVLAGLLMLWVLAA</sequence>
<dbReference type="PANTHER" id="PTHR38602:SF1">
    <property type="entry name" value="INNER MEMBRANE PROTEIN"/>
    <property type="match status" value="1"/>
</dbReference>
<feature type="transmembrane region" description="Helical" evidence="1">
    <location>
        <begin position="6"/>
        <end position="25"/>
    </location>
</feature>
<keyword evidence="1" id="KW-1133">Transmembrane helix</keyword>
<feature type="transmembrane region" description="Helical" evidence="1">
    <location>
        <begin position="46"/>
        <end position="63"/>
    </location>
</feature>